<evidence type="ECO:0000313" key="2">
    <source>
        <dbReference type="Proteomes" id="UP001318301"/>
    </source>
</evidence>
<proteinExistence type="predicted"/>
<dbReference type="RefSeq" id="WP_166232545.1">
    <property type="nucleotide sequence ID" value="NZ_CBCSIJ010000038.1"/>
</dbReference>
<accession>A0ABX0F0H6</accession>
<gene>
    <name evidence="1" type="ORF">EWU23_12000</name>
</gene>
<evidence type="ECO:0000313" key="1">
    <source>
        <dbReference type="EMBL" id="NGZ45198.1"/>
    </source>
</evidence>
<sequence>MPTPKFFVRQYQDKSGRTYMVHRYWDNHLNNYEYQVYELKMAKPIARLLGSPELSNTRQMCDWVWKNVESIDGDYIEGKD</sequence>
<keyword evidence="2" id="KW-1185">Reference proteome</keyword>
<organism evidence="1 2">
    <name type="scientific">Aquirufa beregesia</name>
    <dbReference type="NCBI Taxonomy" id="2516556"/>
    <lineage>
        <taxon>Bacteria</taxon>
        <taxon>Pseudomonadati</taxon>
        <taxon>Bacteroidota</taxon>
        <taxon>Cytophagia</taxon>
        <taxon>Cytophagales</taxon>
        <taxon>Flectobacillaceae</taxon>
        <taxon>Aquirufa</taxon>
    </lineage>
</organism>
<reference evidence="1 2" key="1">
    <citation type="submission" date="2019-02" db="EMBL/GenBank/DDBJ databases">
        <title>Genome of a new Bacteroidetes strain.</title>
        <authorList>
            <person name="Pitt A."/>
        </authorList>
    </citation>
    <scope>NUCLEOTIDE SEQUENCE [LARGE SCALE GENOMIC DNA]</scope>
    <source>
        <strain evidence="1 2">50C-KIRBA</strain>
    </source>
</reference>
<protein>
    <submittedName>
        <fullName evidence="1">Uncharacterized protein</fullName>
    </submittedName>
</protein>
<dbReference type="EMBL" id="SEWW01000009">
    <property type="protein sequence ID" value="NGZ45198.1"/>
    <property type="molecule type" value="Genomic_DNA"/>
</dbReference>
<dbReference type="Proteomes" id="UP001318301">
    <property type="component" value="Unassembled WGS sequence"/>
</dbReference>
<comment type="caution">
    <text evidence="1">The sequence shown here is derived from an EMBL/GenBank/DDBJ whole genome shotgun (WGS) entry which is preliminary data.</text>
</comment>
<name>A0ABX0F0H6_9BACT</name>